<dbReference type="Pfam" id="PF02518">
    <property type="entry name" value="HATPase_c"/>
    <property type="match status" value="1"/>
</dbReference>
<dbReference type="AlphaFoldDB" id="A0A369VZC7"/>
<feature type="transmembrane region" description="Helical" evidence="10">
    <location>
        <begin position="259"/>
        <end position="278"/>
    </location>
</feature>
<dbReference type="InterPro" id="IPR050980">
    <property type="entry name" value="2C_sensor_his_kinase"/>
</dbReference>
<dbReference type="GO" id="GO:0000160">
    <property type="term" value="P:phosphorelay signal transduction system"/>
    <property type="evidence" value="ECO:0007669"/>
    <property type="project" value="UniProtKB-KW"/>
</dbReference>
<dbReference type="GO" id="GO:0016020">
    <property type="term" value="C:membrane"/>
    <property type="evidence" value="ECO:0007669"/>
    <property type="project" value="UniProtKB-SubCell"/>
</dbReference>
<protein>
    <recommendedName>
        <fullName evidence="3">histidine kinase</fullName>
        <ecNumber evidence="3">2.7.13.3</ecNumber>
    </recommendedName>
</protein>
<evidence type="ECO:0000256" key="10">
    <source>
        <dbReference type="SAM" id="Phobius"/>
    </source>
</evidence>
<evidence type="ECO:0000256" key="3">
    <source>
        <dbReference type="ARBA" id="ARBA00012438"/>
    </source>
</evidence>
<dbReference type="EMBL" id="QQNB01000001">
    <property type="protein sequence ID" value="RDE06985.1"/>
    <property type="molecule type" value="Genomic_DNA"/>
</dbReference>
<keyword evidence="6" id="KW-0547">Nucleotide-binding</keyword>
<dbReference type="EC" id="2.7.13.3" evidence="3"/>
<keyword evidence="5" id="KW-0808">Transferase</keyword>
<evidence type="ECO:0000256" key="2">
    <source>
        <dbReference type="ARBA" id="ARBA00004370"/>
    </source>
</evidence>
<dbReference type="SMART" id="SM00304">
    <property type="entry name" value="HAMP"/>
    <property type="match status" value="1"/>
</dbReference>
<dbReference type="RefSeq" id="WP_114686565.1">
    <property type="nucleotide sequence ID" value="NZ_QQNB01000001.1"/>
</dbReference>
<dbReference type="PANTHER" id="PTHR44936">
    <property type="entry name" value="SENSOR PROTEIN CREC"/>
    <property type="match status" value="1"/>
</dbReference>
<organism evidence="13 14">
    <name type="scientific">Sphingomonas aracearum</name>
    <dbReference type="NCBI Taxonomy" id="2283317"/>
    <lineage>
        <taxon>Bacteria</taxon>
        <taxon>Pseudomonadati</taxon>
        <taxon>Pseudomonadota</taxon>
        <taxon>Alphaproteobacteria</taxon>
        <taxon>Sphingomonadales</taxon>
        <taxon>Sphingomonadaceae</taxon>
        <taxon>Sphingomonas</taxon>
    </lineage>
</organism>
<dbReference type="InterPro" id="IPR003660">
    <property type="entry name" value="HAMP_dom"/>
</dbReference>
<evidence type="ECO:0000256" key="5">
    <source>
        <dbReference type="ARBA" id="ARBA00022679"/>
    </source>
</evidence>
<dbReference type="SMART" id="SM00387">
    <property type="entry name" value="HATPase_c"/>
    <property type="match status" value="1"/>
</dbReference>
<dbReference type="Gene3D" id="6.10.340.10">
    <property type="match status" value="1"/>
</dbReference>
<evidence type="ECO:0000256" key="1">
    <source>
        <dbReference type="ARBA" id="ARBA00000085"/>
    </source>
</evidence>
<name>A0A369VZC7_9SPHN</name>
<sequence>MPRLLTHAPRSLGAKLVFVLTAVGLAGAAAITLLLVAVITPSFERLEAEAIAGHVERTRVALGDYAAKVENAVRDYGDWNASYEYMVHPGRAFEQESFSPLAMQNLDVSGMAYVTPDGGVVIARWLDPATGRDRPELRARLVQAIARLDLARATARRNSAHFYTRLGSVIAAIGVAQVRRSDGSGAPRGFVLMARTITSAQLSQLLQVAARLEFGNRPAAVPESRTVTIAVPVPGWVGQPIANATFAVPRAVSLLGQRMLGFAVAGTIVLLAVLLLVLRRLIARLVLAPLGRVEAHMQRVRASGALTLLEEADRPDEVGSLGCSFNAMLTQLKDLREQLEVQSFELGRTESAIAVMHNVRNALNPISTILSQGVAQPPAVDRALFERAVGELARDDLPPARREKLLAFLTAAVDAFARDRAWQREQLATGREAMRVVLDIIGEQQAHAHERPVLEPVDVTAIVAQNAALARYAQGLSIAFSFPAQPFWVLANRVILSQVIGNLFGNAGEAIAAGGADTGSITVSAYEQDGRTTISIRDDGEGFAPETTAGLFQRGFSTRAHKSGGLGLHWCANSMNAMGGGLRLESAGRGLGASAILTLPSAPAEMRAAA</sequence>
<feature type="domain" description="Histidine kinase" evidence="11">
    <location>
        <begin position="459"/>
        <end position="603"/>
    </location>
</feature>
<dbReference type="InterPro" id="IPR007892">
    <property type="entry name" value="CHASE4"/>
</dbReference>
<dbReference type="PROSITE" id="PS50109">
    <property type="entry name" value="HIS_KIN"/>
    <property type="match status" value="1"/>
</dbReference>
<dbReference type="Proteomes" id="UP000253918">
    <property type="component" value="Unassembled WGS sequence"/>
</dbReference>
<dbReference type="SUPFAM" id="SSF158472">
    <property type="entry name" value="HAMP domain-like"/>
    <property type="match status" value="1"/>
</dbReference>
<evidence type="ECO:0000259" key="12">
    <source>
        <dbReference type="PROSITE" id="PS50885"/>
    </source>
</evidence>
<keyword evidence="10" id="KW-1133">Transmembrane helix</keyword>
<dbReference type="PROSITE" id="PS50885">
    <property type="entry name" value="HAMP"/>
    <property type="match status" value="1"/>
</dbReference>
<feature type="transmembrane region" description="Helical" evidence="10">
    <location>
        <begin position="12"/>
        <end position="39"/>
    </location>
</feature>
<dbReference type="GO" id="GO:0004673">
    <property type="term" value="F:protein histidine kinase activity"/>
    <property type="evidence" value="ECO:0007669"/>
    <property type="project" value="UniProtKB-EC"/>
</dbReference>
<feature type="domain" description="HAMP" evidence="12">
    <location>
        <begin position="284"/>
        <end position="337"/>
    </location>
</feature>
<dbReference type="Pfam" id="PF05228">
    <property type="entry name" value="CHASE4"/>
    <property type="match status" value="1"/>
</dbReference>
<keyword evidence="8" id="KW-0067">ATP-binding</keyword>
<evidence type="ECO:0000256" key="4">
    <source>
        <dbReference type="ARBA" id="ARBA00022553"/>
    </source>
</evidence>
<gene>
    <name evidence="13" type="ORF">DVW87_04800</name>
</gene>
<dbReference type="SUPFAM" id="SSF55874">
    <property type="entry name" value="ATPase domain of HSP90 chaperone/DNA topoisomerase II/histidine kinase"/>
    <property type="match status" value="1"/>
</dbReference>
<evidence type="ECO:0000256" key="6">
    <source>
        <dbReference type="ARBA" id="ARBA00022741"/>
    </source>
</evidence>
<comment type="caution">
    <text evidence="13">The sequence shown here is derived from an EMBL/GenBank/DDBJ whole genome shotgun (WGS) entry which is preliminary data.</text>
</comment>
<evidence type="ECO:0000256" key="9">
    <source>
        <dbReference type="ARBA" id="ARBA00023012"/>
    </source>
</evidence>
<keyword evidence="4" id="KW-0597">Phosphoprotein</keyword>
<dbReference type="PANTHER" id="PTHR44936:SF9">
    <property type="entry name" value="SENSOR PROTEIN CREC"/>
    <property type="match status" value="1"/>
</dbReference>
<dbReference type="InterPro" id="IPR005467">
    <property type="entry name" value="His_kinase_dom"/>
</dbReference>
<comment type="subcellular location">
    <subcellularLocation>
        <location evidence="2">Membrane</location>
    </subcellularLocation>
</comment>
<keyword evidence="10" id="KW-0812">Transmembrane</keyword>
<keyword evidence="10" id="KW-0472">Membrane</keyword>
<dbReference type="InterPro" id="IPR003594">
    <property type="entry name" value="HATPase_dom"/>
</dbReference>
<evidence type="ECO:0000256" key="7">
    <source>
        <dbReference type="ARBA" id="ARBA00022777"/>
    </source>
</evidence>
<evidence type="ECO:0000313" key="14">
    <source>
        <dbReference type="Proteomes" id="UP000253918"/>
    </source>
</evidence>
<dbReference type="OrthoDB" id="7904633at2"/>
<evidence type="ECO:0000259" key="11">
    <source>
        <dbReference type="PROSITE" id="PS50109"/>
    </source>
</evidence>
<evidence type="ECO:0000256" key="8">
    <source>
        <dbReference type="ARBA" id="ARBA00022840"/>
    </source>
</evidence>
<keyword evidence="7" id="KW-0418">Kinase</keyword>
<proteinExistence type="predicted"/>
<keyword evidence="14" id="KW-1185">Reference proteome</keyword>
<accession>A0A369VZC7</accession>
<dbReference type="InterPro" id="IPR036890">
    <property type="entry name" value="HATPase_C_sf"/>
</dbReference>
<dbReference type="Gene3D" id="3.30.565.10">
    <property type="entry name" value="Histidine kinase-like ATPase, C-terminal domain"/>
    <property type="match status" value="1"/>
</dbReference>
<reference evidence="13 14" key="1">
    <citation type="submission" date="2018-07" db="EMBL/GenBank/DDBJ databases">
        <title>a novel species of Sphingomonas isolated from the rhizosphere soil of Araceae plant.</title>
        <authorList>
            <person name="Zhiyong W."/>
            <person name="Qinglan Z."/>
            <person name="Zhiwei F."/>
            <person name="Ding X."/>
            <person name="Gejiao W."/>
            <person name="Shixue Z."/>
        </authorList>
    </citation>
    <scope>NUCLEOTIDE SEQUENCE [LARGE SCALE GENOMIC DNA]</scope>
    <source>
        <strain evidence="13 14">WZY 27</strain>
    </source>
</reference>
<dbReference type="CDD" id="cd06225">
    <property type="entry name" value="HAMP"/>
    <property type="match status" value="1"/>
</dbReference>
<comment type="catalytic activity">
    <reaction evidence="1">
        <text>ATP + protein L-histidine = ADP + protein N-phospho-L-histidine.</text>
        <dbReference type="EC" id="2.7.13.3"/>
    </reaction>
</comment>
<dbReference type="GO" id="GO:0005524">
    <property type="term" value="F:ATP binding"/>
    <property type="evidence" value="ECO:0007669"/>
    <property type="project" value="UniProtKB-KW"/>
</dbReference>
<keyword evidence="9" id="KW-0902">Two-component regulatory system</keyword>
<dbReference type="Pfam" id="PF00672">
    <property type="entry name" value="HAMP"/>
    <property type="match status" value="1"/>
</dbReference>
<evidence type="ECO:0000313" key="13">
    <source>
        <dbReference type="EMBL" id="RDE06985.1"/>
    </source>
</evidence>